<dbReference type="OrthoDB" id="77828at2759"/>
<evidence type="ECO:0000256" key="3">
    <source>
        <dbReference type="ARBA" id="ARBA00022895"/>
    </source>
</evidence>
<dbReference type="GO" id="GO:1990879">
    <property type="term" value="C:CST complex"/>
    <property type="evidence" value="ECO:0007669"/>
    <property type="project" value="InterPro"/>
</dbReference>
<dbReference type="Proteomes" id="UP000191144">
    <property type="component" value="Chromosome C"/>
</dbReference>
<comment type="subcellular location">
    <subcellularLocation>
        <location evidence="1">Chromosome</location>
        <location evidence="1">Telomere</location>
    </subcellularLocation>
</comment>
<dbReference type="InterPro" id="IPR038240">
    <property type="entry name" value="Stn1_C_sf"/>
</dbReference>
<dbReference type="Gene3D" id="3.30.1370.230">
    <property type="entry name" value="Stn1, C-terminal wHTH domain"/>
    <property type="match status" value="1"/>
</dbReference>
<accession>A0A1G4J287</accession>
<dbReference type="InterPro" id="IPR018856">
    <property type="entry name" value="Stn1_N"/>
</dbReference>
<evidence type="ECO:0000313" key="7">
    <source>
        <dbReference type="Proteomes" id="UP000191144"/>
    </source>
</evidence>
<dbReference type="EMBL" id="LT598479">
    <property type="protein sequence ID" value="SCU83766.1"/>
    <property type="molecule type" value="Genomic_DNA"/>
</dbReference>
<sequence length="462" mass="52617">MAFWDHIAYQAENVDYYIPILFGYSATFEQIVPCFVGDIERGYARWEKDIKRYYPSGSSFWLLGNHPMHRLTVQGSVVSWKWKFIGDSDHAFFKIDDCTRASPDIVSLLNCKCSRSLILRDGLPNADLSGWRLTLHGVINQYQELEVQSIEICASISQEVEFWRTAMAWRDTLQEPWALDKKALKLALAQEEGLASHTDYTFVQRLERQAYQSQMQISNENGPVEAVEEILLPLDFDSLDLVLDDGYDLVQRPAGNQWTSGDGSGEAIPIGTLSEDCTSVDMQIVSESAVKLRKYSINDYRRLLLEYFICQRAPEISTLNTFRNPTLIRVLRSLVHAESPDLFEKEASSIFAQVLTKLVDLGLIRVFAQGRILGLKVLQACYAQAARRVTALVALRLNTGTLDFRAQCYAVQLPYQKALNAIVLDLYKRALRRVTEDPFTDVQSWWLEMTGPSTALVHFLRT</sequence>
<feature type="domain" description="Stn1 C-terminal fungi" evidence="5">
    <location>
        <begin position="304"/>
        <end position="459"/>
    </location>
</feature>
<dbReference type="Pfam" id="PF12659">
    <property type="entry name" value="Stn1_C"/>
    <property type="match status" value="1"/>
</dbReference>
<organism evidence="6 7">
    <name type="scientific">Lachancea meyersii CBS 8951</name>
    <dbReference type="NCBI Taxonomy" id="1266667"/>
    <lineage>
        <taxon>Eukaryota</taxon>
        <taxon>Fungi</taxon>
        <taxon>Dikarya</taxon>
        <taxon>Ascomycota</taxon>
        <taxon>Saccharomycotina</taxon>
        <taxon>Saccharomycetes</taxon>
        <taxon>Saccharomycetales</taxon>
        <taxon>Saccharomycetaceae</taxon>
        <taxon>Lachancea</taxon>
    </lineage>
</organism>
<dbReference type="AlphaFoldDB" id="A0A1G4J287"/>
<keyword evidence="3" id="KW-0779">Telomere</keyword>
<proteinExistence type="predicted"/>
<name>A0A1G4J287_9SACH</name>
<evidence type="ECO:0000259" key="4">
    <source>
        <dbReference type="Pfam" id="PF10451"/>
    </source>
</evidence>
<evidence type="ECO:0000259" key="5">
    <source>
        <dbReference type="Pfam" id="PF12659"/>
    </source>
</evidence>
<keyword evidence="2" id="KW-0158">Chromosome</keyword>
<evidence type="ECO:0000256" key="2">
    <source>
        <dbReference type="ARBA" id="ARBA00022454"/>
    </source>
</evidence>
<dbReference type="InterPro" id="IPR024263">
    <property type="entry name" value="Stn1_C_fungi"/>
</dbReference>
<gene>
    <name evidence="6" type="ORF">LAME_0C06546G</name>
</gene>
<evidence type="ECO:0000256" key="1">
    <source>
        <dbReference type="ARBA" id="ARBA00004574"/>
    </source>
</evidence>
<evidence type="ECO:0000313" key="6">
    <source>
        <dbReference type="EMBL" id="SCU83766.1"/>
    </source>
</evidence>
<protein>
    <submittedName>
        <fullName evidence="6">LAME_0C06546g1_1</fullName>
    </submittedName>
</protein>
<dbReference type="Gene3D" id="2.40.50.1040">
    <property type="match status" value="1"/>
</dbReference>
<reference evidence="7" key="1">
    <citation type="submission" date="2016-03" db="EMBL/GenBank/DDBJ databases">
        <authorList>
            <person name="Devillers Hugo."/>
        </authorList>
    </citation>
    <scope>NUCLEOTIDE SEQUENCE [LARGE SCALE GENOMIC DNA]</scope>
</reference>
<feature type="domain" description="CST complex subunit Stn1 N-terminal" evidence="4">
    <location>
        <begin position="12"/>
        <end position="191"/>
    </location>
</feature>
<keyword evidence="7" id="KW-1185">Reference proteome</keyword>
<dbReference type="GO" id="GO:0016233">
    <property type="term" value="P:telomere capping"/>
    <property type="evidence" value="ECO:0007669"/>
    <property type="project" value="InterPro"/>
</dbReference>
<dbReference type="Pfam" id="PF10451">
    <property type="entry name" value="Stn1"/>
    <property type="match status" value="1"/>
</dbReference>